<evidence type="ECO:0000313" key="2">
    <source>
        <dbReference type="EMBL" id="GBM92870.1"/>
    </source>
</evidence>
<name>A0A4Y2JS59_ARAVE</name>
<dbReference type="AlphaFoldDB" id="A0A4Y2JS59"/>
<dbReference type="EMBL" id="BGPR01111696">
    <property type="protein sequence ID" value="GBM92860.1"/>
    <property type="molecule type" value="Genomic_DNA"/>
</dbReference>
<comment type="caution">
    <text evidence="1">The sequence shown here is derived from an EMBL/GenBank/DDBJ whole genome shotgun (WGS) entry which is preliminary data.</text>
</comment>
<protein>
    <submittedName>
        <fullName evidence="1">Uncharacterized protein</fullName>
    </submittedName>
</protein>
<keyword evidence="3" id="KW-1185">Reference proteome</keyword>
<dbReference type="Proteomes" id="UP000499080">
    <property type="component" value="Unassembled WGS sequence"/>
</dbReference>
<gene>
    <name evidence="1" type="ORF">AVEN_253358_1</name>
    <name evidence="2" type="ORF">AVEN_61097_1</name>
</gene>
<sequence>MASVPDNSRIFKPHLPTPLHVSTVKVAVVLCKDFGLATLKCAYENIQAGIEIEVVGNNEFPSLTACKRAQDRLLSIPLRLRNRLMEAVHC</sequence>
<accession>A0A4Y2JS59</accession>
<evidence type="ECO:0000313" key="3">
    <source>
        <dbReference type="Proteomes" id="UP000499080"/>
    </source>
</evidence>
<proteinExistence type="predicted"/>
<dbReference type="EMBL" id="BGPR01111699">
    <property type="protein sequence ID" value="GBM92870.1"/>
    <property type="molecule type" value="Genomic_DNA"/>
</dbReference>
<organism evidence="1 3">
    <name type="scientific">Araneus ventricosus</name>
    <name type="common">Orbweaver spider</name>
    <name type="synonym">Epeira ventricosa</name>
    <dbReference type="NCBI Taxonomy" id="182803"/>
    <lineage>
        <taxon>Eukaryota</taxon>
        <taxon>Metazoa</taxon>
        <taxon>Ecdysozoa</taxon>
        <taxon>Arthropoda</taxon>
        <taxon>Chelicerata</taxon>
        <taxon>Arachnida</taxon>
        <taxon>Araneae</taxon>
        <taxon>Araneomorphae</taxon>
        <taxon>Entelegynae</taxon>
        <taxon>Araneoidea</taxon>
        <taxon>Araneidae</taxon>
        <taxon>Araneus</taxon>
    </lineage>
</organism>
<reference evidence="1 3" key="1">
    <citation type="journal article" date="2019" name="Sci. Rep.">
        <title>Orb-weaving spider Araneus ventricosus genome elucidates the spidroin gene catalogue.</title>
        <authorList>
            <person name="Kono N."/>
            <person name="Nakamura H."/>
            <person name="Ohtoshi R."/>
            <person name="Moran D.A.P."/>
            <person name="Shinohara A."/>
            <person name="Yoshida Y."/>
            <person name="Fujiwara M."/>
            <person name="Mori M."/>
            <person name="Tomita M."/>
            <person name="Arakawa K."/>
        </authorList>
    </citation>
    <scope>NUCLEOTIDE SEQUENCE [LARGE SCALE GENOMIC DNA]</scope>
</reference>
<evidence type="ECO:0000313" key="1">
    <source>
        <dbReference type="EMBL" id="GBM92860.1"/>
    </source>
</evidence>